<evidence type="ECO:0000256" key="4">
    <source>
        <dbReference type="SAM" id="MobiDB-lite"/>
    </source>
</evidence>
<organism evidence="6 7">
    <name type="scientific">Tolypocladium capitatum</name>
    <dbReference type="NCBI Taxonomy" id="45235"/>
    <lineage>
        <taxon>Eukaryota</taxon>
        <taxon>Fungi</taxon>
        <taxon>Dikarya</taxon>
        <taxon>Ascomycota</taxon>
        <taxon>Pezizomycotina</taxon>
        <taxon>Sordariomycetes</taxon>
        <taxon>Hypocreomycetidae</taxon>
        <taxon>Hypocreales</taxon>
        <taxon>Ophiocordycipitaceae</taxon>
        <taxon>Tolypocladium</taxon>
    </lineage>
</organism>
<sequence length="678" mass="75331">MESRAPCPVRTASDKSYQAYKPNWKPNPKRTRKQHTPQQVKDMSSTESSDSNGSSESESSQILLDRVRVLARRRAGAARNEAAQAGKAERQRLWKGVYVPAIQSTKAEEALKRDAEEAKLQRTLDREDRKRKLERAPTRRSRAEVDEEVWKLVDAEGGLERRRGEEKTAWLARIRSLNHGVRKLWIDNQEQLEGEEKRYVDGMPVREVIRPPVFRPHTKQSRSGMDECLQCSVKRMPCSRTSKLRGASKGGPCRRCARSGEPCLAPPDEGKSAEGADADNKTVAKWESDGRRMVQEARDLRDGVKLDIGGGGRLVRAETGRFALPPPPPTEDWDGMVQPPANKTAMPPPPDLSAYRLPEADSQRIFQSEILPAELPPPDSQLPSRPTSPSTPLALLAVGQTGAGKTLLAQTLLGPLRLLRAPTSTPPAHLIADTYKTYHPQYARLMLSTPHLASPATGPDARRWLAMAAREVVRRRADVLLESACRHPDDFVQLARIFHHSGYRLEVVLLAVPAPLSRLGIQVRFYEKLPEGQSRTLPVRLTPTRVHDDSYVGLLDAAAFLDEAAVADQVLVVRRGNLVAYGEVKGTEGKMARGGGVAAALRRERERPLMHEERMTAMEDIQKLSAHKDASDQVEQVRAMLQPLISDDGGEQGQFPELVPLEFGRAGQRHNVLRLGQS</sequence>
<feature type="compositionally biased region" description="Basic and acidic residues" evidence="4">
    <location>
        <begin position="268"/>
        <end position="282"/>
    </location>
</feature>
<keyword evidence="3" id="KW-0539">Nucleus</keyword>
<evidence type="ECO:0000259" key="5">
    <source>
        <dbReference type="Pfam" id="PF06414"/>
    </source>
</evidence>
<gene>
    <name evidence="6" type="ORF">TCAP_00747</name>
</gene>
<dbReference type="EMBL" id="NRSZ01000124">
    <property type="protein sequence ID" value="PNY29344.1"/>
    <property type="molecule type" value="Genomic_DNA"/>
</dbReference>
<dbReference type="GO" id="GO:0016301">
    <property type="term" value="F:kinase activity"/>
    <property type="evidence" value="ECO:0007669"/>
    <property type="project" value="InterPro"/>
</dbReference>
<feature type="domain" description="Zeta toxin" evidence="5">
    <location>
        <begin position="387"/>
        <end position="581"/>
    </location>
</feature>
<dbReference type="InterPro" id="IPR001138">
    <property type="entry name" value="Zn2Cys6_DnaBD"/>
</dbReference>
<feature type="region of interest" description="Disordered" evidence="4">
    <location>
        <begin position="1"/>
        <end position="62"/>
    </location>
</feature>
<feature type="region of interest" description="Disordered" evidence="4">
    <location>
        <begin position="242"/>
        <end position="282"/>
    </location>
</feature>
<evidence type="ECO:0000256" key="2">
    <source>
        <dbReference type="ARBA" id="ARBA00022840"/>
    </source>
</evidence>
<dbReference type="InterPro" id="IPR027417">
    <property type="entry name" value="P-loop_NTPase"/>
</dbReference>
<dbReference type="Gene3D" id="3.40.50.300">
    <property type="entry name" value="P-loop containing nucleotide triphosphate hydrolases"/>
    <property type="match status" value="1"/>
</dbReference>
<evidence type="ECO:0000256" key="1">
    <source>
        <dbReference type="ARBA" id="ARBA00022741"/>
    </source>
</evidence>
<proteinExistence type="predicted"/>
<accession>A0A2K3QP77</accession>
<dbReference type="InterPro" id="IPR010488">
    <property type="entry name" value="Zeta_toxin_domain"/>
</dbReference>
<evidence type="ECO:0000313" key="6">
    <source>
        <dbReference type="EMBL" id="PNY29344.1"/>
    </source>
</evidence>
<name>A0A2K3QP77_9HYPO</name>
<dbReference type="GO" id="GO:0000981">
    <property type="term" value="F:DNA-binding transcription factor activity, RNA polymerase II-specific"/>
    <property type="evidence" value="ECO:0007669"/>
    <property type="project" value="InterPro"/>
</dbReference>
<evidence type="ECO:0000313" key="7">
    <source>
        <dbReference type="Proteomes" id="UP000236621"/>
    </source>
</evidence>
<dbReference type="AlphaFoldDB" id="A0A2K3QP77"/>
<dbReference type="Proteomes" id="UP000236621">
    <property type="component" value="Unassembled WGS sequence"/>
</dbReference>
<feature type="compositionally biased region" description="Low complexity" evidence="4">
    <location>
        <begin position="45"/>
        <end position="60"/>
    </location>
</feature>
<comment type="caution">
    <text evidence="6">The sequence shown here is derived from an EMBL/GenBank/DDBJ whole genome shotgun (WGS) entry which is preliminary data.</text>
</comment>
<dbReference type="SUPFAM" id="SSF52540">
    <property type="entry name" value="P-loop containing nucleoside triphosphate hydrolases"/>
    <property type="match status" value="1"/>
</dbReference>
<dbReference type="GO" id="GO:0008270">
    <property type="term" value="F:zinc ion binding"/>
    <property type="evidence" value="ECO:0007669"/>
    <property type="project" value="InterPro"/>
</dbReference>
<reference evidence="6 7" key="1">
    <citation type="submission" date="2017-08" db="EMBL/GenBank/DDBJ databases">
        <title>Harnessing the power of phylogenomics to disentangle the directionality and signatures of interkingdom host jumping in the parasitic fungal genus Tolypocladium.</title>
        <authorList>
            <person name="Quandt C.A."/>
            <person name="Patterson W."/>
            <person name="Spatafora J.W."/>
        </authorList>
    </citation>
    <scope>NUCLEOTIDE SEQUENCE [LARGE SCALE GENOMIC DNA]</scope>
    <source>
        <strain evidence="6 7">CBS 113982</strain>
    </source>
</reference>
<keyword evidence="7" id="KW-1185">Reference proteome</keyword>
<dbReference type="GO" id="GO:0005524">
    <property type="term" value="F:ATP binding"/>
    <property type="evidence" value="ECO:0007669"/>
    <property type="project" value="UniProtKB-KW"/>
</dbReference>
<keyword evidence="1" id="KW-0547">Nucleotide-binding</keyword>
<dbReference type="OrthoDB" id="2881954at2759"/>
<evidence type="ECO:0000256" key="3">
    <source>
        <dbReference type="ARBA" id="ARBA00023242"/>
    </source>
</evidence>
<keyword evidence="2" id="KW-0067">ATP-binding</keyword>
<protein>
    <recommendedName>
        <fullName evidence="5">Zeta toxin domain-containing protein</fullName>
    </recommendedName>
</protein>
<dbReference type="CDD" id="cd00067">
    <property type="entry name" value="GAL4"/>
    <property type="match status" value="1"/>
</dbReference>
<dbReference type="Pfam" id="PF06414">
    <property type="entry name" value="Zeta_toxin"/>
    <property type="match status" value="1"/>
</dbReference>